<feature type="domain" description="Post-SET" evidence="8">
    <location>
        <begin position="773"/>
        <end position="789"/>
    </location>
</feature>
<dbReference type="CDD" id="cd19473">
    <property type="entry name" value="SET_SUV39H_DIM5-like"/>
    <property type="match status" value="1"/>
</dbReference>
<dbReference type="InterPro" id="IPR003616">
    <property type="entry name" value="Post-SET_dom"/>
</dbReference>
<dbReference type="Proteomes" id="UP001303115">
    <property type="component" value="Unassembled WGS sequence"/>
</dbReference>
<dbReference type="GO" id="GO:0050661">
    <property type="term" value="F:NADP binding"/>
    <property type="evidence" value="ECO:0007669"/>
    <property type="project" value="InterPro"/>
</dbReference>
<dbReference type="GO" id="GO:0042054">
    <property type="term" value="F:histone methyltransferase activity"/>
    <property type="evidence" value="ECO:0007669"/>
    <property type="project" value="InterPro"/>
</dbReference>
<comment type="caution">
    <text evidence="9">The sequence shown here is derived from an EMBL/GenBank/DDBJ whole genome shotgun (WGS) entry which is preliminary data.</text>
</comment>
<proteinExistence type="predicted"/>
<keyword evidence="5" id="KW-0949">S-adenosyl-L-methionine</keyword>
<dbReference type="SUPFAM" id="SSF51735">
    <property type="entry name" value="NAD(P)-binding Rossmann-fold domains"/>
    <property type="match status" value="1"/>
</dbReference>
<dbReference type="GO" id="GO:0005634">
    <property type="term" value="C:nucleus"/>
    <property type="evidence" value="ECO:0007669"/>
    <property type="project" value="InterPro"/>
</dbReference>
<dbReference type="Pfam" id="PF03446">
    <property type="entry name" value="NAD_binding_2"/>
    <property type="match status" value="1"/>
</dbReference>
<feature type="domain" description="Pre-SET" evidence="7">
    <location>
        <begin position="530"/>
        <end position="617"/>
    </location>
</feature>
<evidence type="ECO:0000256" key="3">
    <source>
        <dbReference type="ARBA" id="ARBA00022603"/>
    </source>
</evidence>
<dbReference type="PROSITE" id="PS00895">
    <property type="entry name" value="3_HYDROXYISOBUT_DH"/>
    <property type="match status" value="1"/>
</dbReference>
<keyword evidence="10" id="KW-1185">Reference proteome</keyword>
<keyword evidence="4" id="KW-0808">Transferase</keyword>
<dbReference type="InterPro" id="IPR008927">
    <property type="entry name" value="6-PGluconate_DH-like_C_sf"/>
</dbReference>
<evidence type="ECO:0000259" key="8">
    <source>
        <dbReference type="PROSITE" id="PS50868"/>
    </source>
</evidence>
<dbReference type="PANTHER" id="PTHR43060">
    <property type="entry name" value="3-HYDROXYISOBUTYRATE DEHYDROGENASE-LIKE 1, MITOCHONDRIAL-RELATED"/>
    <property type="match status" value="1"/>
</dbReference>
<evidence type="ECO:0000256" key="4">
    <source>
        <dbReference type="ARBA" id="ARBA00022679"/>
    </source>
</evidence>
<evidence type="ECO:0000256" key="2">
    <source>
        <dbReference type="ARBA" id="ARBA00022454"/>
    </source>
</evidence>
<dbReference type="PROSITE" id="PS50868">
    <property type="entry name" value="POST_SET"/>
    <property type="match status" value="1"/>
</dbReference>
<gene>
    <name evidence="9" type="ORF">C8A01DRAFT_18153</name>
</gene>
<dbReference type="InterPro" id="IPR013328">
    <property type="entry name" value="6PGD_dom2"/>
</dbReference>
<dbReference type="InterPro" id="IPR001214">
    <property type="entry name" value="SET_dom"/>
</dbReference>
<dbReference type="PANTHER" id="PTHR43060:SF17">
    <property type="entry name" value="L-THREONATE DEHYDROGENASE"/>
    <property type="match status" value="1"/>
</dbReference>
<evidence type="ECO:0000259" key="6">
    <source>
        <dbReference type="PROSITE" id="PS50280"/>
    </source>
</evidence>
<dbReference type="EMBL" id="MU854454">
    <property type="protein sequence ID" value="KAK4035116.1"/>
    <property type="molecule type" value="Genomic_DNA"/>
</dbReference>
<keyword evidence="3" id="KW-0489">Methyltransferase</keyword>
<sequence>MSDSKPPIAFIGLGAMGFGMATHLVKQGYAVTGFDVWAPTLERFAAAGGLTATTPAAAVADKAFCVCMVATAQQAQSVLLDGPDAAVAALPRGAALLLCSTVPCDYVQSLDRQLRSLGRDDILLVDSPVSGGAARAADGTLSIMAGMADAALERARPLLAEMADPAKLYIVQGGVGAGSNMKMVHQVLAACQILAASEAMGFAARLGLDLARAQEAVLASDAWNWMFEHRTPRMLTQFQPIASAVNIIVKDTKIITAEAQRSGFPVPMTGKAEEGYREAVEKGYGQDDDSSLLRLYTEAGTGEAGESPAKTDEEKLALVVDLLKAINLCAAGESLAFASAVGLDLDQVLDLCVNAAGASTMLKQHGPGFIAALRQGAESKLSKAADGESSLNDVAESLQKALEEAERIKVPLSLGTQALAVFREALQSGTPQRSVNAVVNVWTSPSSQAANMEDAIRPHFFNHGLPESDPDEERDCHWCQIRSFATHKSIPITIVNDAEDDNEVLNPNFRFIDHSIIADDVPVAEDSFRTGCNCADDEDCMYNTCQCLDEMAPDSDEDKYDGSAAALPRRKRFAYHSSGAKAGLLRSRILMSREPIYECHEGCNCSPDCPNRVVERGRTVPLQIFRTDDRGWGVKCPVDIKEGQFVDRYLGEIITSEEADRRRAESTISRRKDVYLFALDKFSDPDSLDPLLAAPPLEVDGEWMSGPTRFINHSCEPNMRIFARVGDHADKHIHDLALFAIRDIPAGEELTFDYVDGLEEMDYDAYDPSKSKDMTVCKCGTKRCRGFLW</sequence>
<accession>A0AAN6PB40</accession>
<dbReference type="Pfam" id="PF14833">
    <property type="entry name" value="NAD_binding_11"/>
    <property type="match status" value="2"/>
</dbReference>
<dbReference type="InterPro" id="IPR046341">
    <property type="entry name" value="SET_dom_sf"/>
</dbReference>
<dbReference type="InterPro" id="IPR002204">
    <property type="entry name" value="3-OH-isobutyrate_DH-rel_CS"/>
</dbReference>
<dbReference type="Gene3D" id="1.10.1040.10">
    <property type="entry name" value="N-(1-d-carboxylethyl)-l-norvaline Dehydrogenase, domain 2"/>
    <property type="match status" value="2"/>
</dbReference>
<evidence type="ECO:0000313" key="10">
    <source>
        <dbReference type="Proteomes" id="UP001303115"/>
    </source>
</evidence>
<dbReference type="SUPFAM" id="SSF48179">
    <property type="entry name" value="6-phosphogluconate dehydrogenase C-terminal domain-like"/>
    <property type="match status" value="2"/>
</dbReference>
<dbReference type="SMART" id="SM00317">
    <property type="entry name" value="SET"/>
    <property type="match status" value="1"/>
</dbReference>
<dbReference type="GO" id="GO:0016491">
    <property type="term" value="F:oxidoreductase activity"/>
    <property type="evidence" value="ECO:0007669"/>
    <property type="project" value="InterPro"/>
</dbReference>
<dbReference type="GO" id="GO:0032259">
    <property type="term" value="P:methylation"/>
    <property type="evidence" value="ECO:0007669"/>
    <property type="project" value="UniProtKB-KW"/>
</dbReference>
<keyword evidence="2" id="KW-0158">Chromosome</keyword>
<comment type="subcellular location">
    <subcellularLocation>
        <location evidence="1">Chromosome</location>
    </subcellularLocation>
</comment>
<dbReference type="InterPro" id="IPR036291">
    <property type="entry name" value="NAD(P)-bd_dom_sf"/>
</dbReference>
<dbReference type="GO" id="GO:0008270">
    <property type="term" value="F:zinc ion binding"/>
    <property type="evidence" value="ECO:0007669"/>
    <property type="project" value="InterPro"/>
</dbReference>
<dbReference type="InterPro" id="IPR006115">
    <property type="entry name" value="6PGDH_NADP-bd"/>
</dbReference>
<evidence type="ECO:0000259" key="7">
    <source>
        <dbReference type="PROSITE" id="PS50867"/>
    </source>
</evidence>
<dbReference type="Pfam" id="PF00856">
    <property type="entry name" value="SET"/>
    <property type="match status" value="1"/>
</dbReference>
<dbReference type="InterPro" id="IPR029154">
    <property type="entry name" value="HIBADH-like_NADP-bd"/>
</dbReference>
<dbReference type="Pfam" id="PF05033">
    <property type="entry name" value="Pre-SET"/>
    <property type="match status" value="1"/>
</dbReference>
<dbReference type="PROSITE" id="PS50867">
    <property type="entry name" value="PRE_SET"/>
    <property type="match status" value="1"/>
</dbReference>
<dbReference type="SMART" id="SM00468">
    <property type="entry name" value="PreSET"/>
    <property type="match status" value="1"/>
</dbReference>
<organism evidence="9 10">
    <name type="scientific">Parachaetomium inaequale</name>
    <dbReference type="NCBI Taxonomy" id="2588326"/>
    <lineage>
        <taxon>Eukaryota</taxon>
        <taxon>Fungi</taxon>
        <taxon>Dikarya</taxon>
        <taxon>Ascomycota</taxon>
        <taxon>Pezizomycotina</taxon>
        <taxon>Sordariomycetes</taxon>
        <taxon>Sordariomycetidae</taxon>
        <taxon>Sordariales</taxon>
        <taxon>Chaetomiaceae</taxon>
        <taxon>Parachaetomium</taxon>
    </lineage>
</organism>
<dbReference type="PROSITE" id="PS50280">
    <property type="entry name" value="SET"/>
    <property type="match status" value="1"/>
</dbReference>
<feature type="domain" description="SET" evidence="6">
    <location>
        <begin position="620"/>
        <end position="755"/>
    </location>
</feature>
<dbReference type="GO" id="GO:0005694">
    <property type="term" value="C:chromosome"/>
    <property type="evidence" value="ECO:0007669"/>
    <property type="project" value="UniProtKB-SubCell"/>
</dbReference>
<name>A0AAN6PB40_9PEZI</name>
<dbReference type="SUPFAM" id="SSF82199">
    <property type="entry name" value="SET domain"/>
    <property type="match status" value="1"/>
</dbReference>
<evidence type="ECO:0000313" key="9">
    <source>
        <dbReference type="EMBL" id="KAK4035116.1"/>
    </source>
</evidence>
<protein>
    <submittedName>
        <fullName evidence="9">Uncharacterized protein</fullName>
    </submittedName>
</protein>
<evidence type="ECO:0000256" key="1">
    <source>
        <dbReference type="ARBA" id="ARBA00004286"/>
    </source>
</evidence>
<dbReference type="Gene3D" id="2.170.270.10">
    <property type="entry name" value="SET domain"/>
    <property type="match status" value="1"/>
</dbReference>
<dbReference type="GO" id="GO:0051287">
    <property type="term" value="F:NAD binding"/>
    <property type="evidence" value="ECO:0007669"/>
    <property type="project" value="InterPro"/>
</dbReference>
<dbReference type="Gene3D" id="3.40.50.720">
    <property type="entry name" value="NAD(P)-binding Rossmann-like Domain"/>
    <property type="match status" value="1"/>
</dbReference>
<evidence type="ECO:0000256" key="5">
    <source>
        <dbReference type="ARBA" id="ARBA00022691"/>
    </source>
</evidence>
<dbReference type="InterPro" id="IPR007728">
    <property type="entry name" value="Pre-SET_dom"/>
</dbReference>
<reference evidence="10" key="1">
    <citation type="journal article" date="2023" name="Mol. Phylogenet. Evol.">
        <title>Genome-scale phylogeny and comparative genomics of the fungal order Sordariales.</title>
        <authorList>
            <person name="Hensen N."/>
            <person name="Bonometti L."/>
            <person name="Westerberg I."/>
            <person name="Brannstrom I.O."/>
            <person name="Guillou S."/>
            <person name="Cros-Aarteil S."/>
            <person name="Calhoun S."/>
            <person name="Haridas S."/>
            <person name="Kuo A."/>
            <person name="Mondo S."/>
            <person name="Pangilinan J."/>
            <person name="Riley R."/>
            <person name="LaButti K."/>
            <person name="Andreopoulos B."/>
            <person name="Lipzen A."/>
            <person name="Chen C."/>
            <person name="Yan M."/>
            <person name="Daum C."/>
            <person name="Ng V."/>
            <person name="Clum A."/>
            <person name="Steindorff A."/>
            <person name="Ohm R.A."/>
            <person name="Martin F."/>
            <person name="Silar P."/>
            <person name="Natvig D.O."/>
            <person name="Lalanne C."/>
            <person name="Gautier V."/>
            <person name="Ament-Velasquez S.L."/>
            <person name="Kruys A."/>
            <person name="Hutchinson M.I."/>
            <person name="Powell A.J."/>
            <person name="Barry K."/>
            <person name="Miller A.N."/>
            <person name="Grigoriev I.V."/>
            <person name="Debuchy R."/>
            <person name="Gladieux P."/>
            <person name="Hiltunen Thoren M."/>
            <person name="Johannesson H."/>
        </authorList>
    </citation>
    <scope>NUCLEOTIDE SEQUENCE [LARGE SCALE GENOMIC DNA]</scope>
    <source>
        <strain evidence="10">CBS 284.82</strain>
    </source>
</reference>
<dbReference type="AlphaFoldDB" id="A0AAN6PB40"/>